<evidence type="ECO:0008006" key="4">
    <source>
        <dbReference type="Google" id="ProtNLM"/>
    </source>
</evidence>
<evidence type="ECO:0000313" key="3">
    <source>
        <dbReference type="Proteomes" id="UP000001231"/>
    </source>
</evidence>
<sequence>MKITSLFLLIFTTVIAKAEVSEVSEQHFTININTAIEAPIGEVYDQFIQIGDWWQDSHTWFGDASKMSIEPEAGGCFCERNNEQQALHMTISQINLGKSLHMTGGLGPLSSLAVNGYMTWSFEETDNKTTNLKLNYRVTGFVNQKTEDWAKAVNGVLQQQLENLKSKLQAE</sequence>
<dbReference type="STRING" id="523791.Kkor_0973"/>
<dbReference type="HOGENOM" id="CLU_099379_0_0_6"/>
<dbReference type="InterPro" id="IPR023393">
    <property type="entry name" value="START-like_dom_sf"/>
</dbReference>
<name>C7RAV1_KANKD</name>
<proteinExistence type="predicted"/>
<dbReference type="SUPFAM" id="SSF55961">
    <property type="entry name" value="Bet v1-like"/>
    <property type="match status" value="1"/>
</dbReference>
<dbReference type="eggNOG" id="COG3832">
    <property type="taxonomic scope" value="Bacteria"/>
</dbReference>
<feature type="signal peptide" evidence="1">
    <location>
        <begin position="1"/>
        <end position="18"/>
    </location>
</feature>
<reference evidence="2 3" key="1">
    <citation type="journal article" date="2009" name="Stand. Genomic Sci.">
        <title>Complete genome sequence of Kangiella koreensis type strain (SW-125).</title>
        <authorList>
            <person name="Han C."/>
            <person name="Sikorski J."/>
            <person name="Lapidus A."/>
            <person name="Nolan M."/>
            <person name="Glavina Del Rio T."/>
            <person name="Tice H."/>
            <person name="Cheng J.F."/>
            <person name="Lucas S."/>
            <person name="Chen F."/>
            <person name="Copeland A."/>
            <person name="Ivanova N."/>
            <person name="Mavromatis K."/>
            <person name="Ovchinnikova G."/>
            <person name="Pati A."/>
            <person name="Bruce D."/>
            <person name="Goodwin L."/>
            <person name="Pitluck S."/>
            <person name="Chen A."/>
            <person name="Palaniappan K."/>
            <person name="Land M."/>
            <person name="Hauser L."/>
            <person name="Chang Y.J."/>
            <person name="Jeffries C.D."/>
            <person name="Chain P."/>
            <person name="Saunders E."/>
            <person name="Brettin T."/>
            <person name="Goker M."/>
            <person name="Tindall B.J."/>
            <person name="Bristow J."/>
            <person name="Eisen J.A."/>
            <person name="Markowitz V."/>
            <person name="Hugenholtz P."/>
            <person name="Kyrpides N.C."/>
            <person name="Klenk H.P."/>
            <person name="Detter J.C."/>
        </authorList>
    </citation>
    <scope>NUCLEOTIDE SEQUENCE [LARGE SCALE GENOMIC DNA]</scope>
    <source>
        <strain evidence="3">DSM 16069 / KCTC 12182 / SW-125</strain>
    </source>
</reference>
<dbReference type="Gene3D" id="3.30.530.20">
    <property type="match status" value="1"/>
</dbReference>
<dbReference type="Proteomes" id="UP000001231">
    <property type="component" value="Chromosome"/>
</dbReference>
<dbReference type="RefSeq" id="WP_012800907.1">
    <property type="nucleotide sequence ID" value="NC_013166.1"/>
</dbReference>
<evidence type="ECO:0000313" key="2">
    <source>
        <dbReference type="EMBL" id="ACV26393.1"/>
    </source>
</evidence>
<gene>
    <name evidence="2" type="ordered locus">Kkor_0973</name>
</gene>
<keyword evidence="3" id="KW-1185">Reference proteome</keyword>
<dbReference type="EMBL" id="CP001707">
    <property type="protein sequence ID" value="ACV26393.1"/>
    <property type="molecule type" value="Genomic_DNA"/>
</dbReference>
<dbReference type="KEGG" id="kko:Kkor_0973"/>
<dbReference type="InParanoid" id="C7RAV1"/>
<evidence type="ECO:0000256" key="1">
    <source>
        <dbReference type="SAM" id="SignalP"/>
    </source>
</evidence>
<keyword evidence="1" id="KW-0732">Signal</keyword>
<organism evidence="2 3">
    <name type="scientific">Kangiella koreensis (strain DSM 16069 / JCM 12317 / KCTC 12182 / SW-125)</name>
    <dbReference type="NCBI Taxonomy" id="523791"/>
    <lineage>
        <taxon>Bacteria</taxon>
        <taxon>Pseudomonadati</taxon>
        <taxon>Pseudomonadota</taxon>
        <taxon>Gammaproteobacteria</taxon>
        <taxon>Kangiellales</taxon>
        <taxon>Kangiellaceae</taxon>
        <taxon>Kangiella</taxon>
    </lineage>
</organism>
<feature type="chain" id="PRO_5002981386" description="Activator of Hsp90 ATPase 1 family protein" evidence="1">
    <location>
        <begin position="19"/>
        <end position="171"/>
    </location>
</feature>
<accession>C7RAV1</accession>
<protein>
    <recommendedName>
        <fullName evidence="4">Activator of Hsp90 ATPase 1 family protein</fullName>
    </recommendedName>
</protein>
<dbReference type="AlphaFoldDB" id="C7RAV1"/>